<dbReference type="SUPFAM" id="SSF48019">
    <property type="entry name" value="post-AAA+ oligomerization domain-like"/>
    <property type="match status" value="1"/>
</dbReference>
<dbReference type="AlphaFoldDB" id="A0A0G3H1V5"/>
<dbReference type="GO" id="GO:0009360">
    <property type="term" value="C:DNA polymerase III complex"/>
    <property type="evidence" value="ECO:0007669"/>
    <property type="project" value="TreeGrafter"/>
</dbReference>
<evidence type="ECO:0000259" key="8">
    <source>
        <dbReference type="Pfam" id="PF21694"/>
    </source>
</evidence>
<comment type="similarity">
    <text evidence="6">Belongs to the DNA polymerase HolA subunit family.</text>
</comment>
<dbReference type="Proteomes" id="UP000035199">
    <property type="component" value="Chromosome"/>
</dbReference>
<keyword evidence="5" id="KW-0239">DNA-directed DNA polymerase</keyword>
<keyword evidence="3 9" id="KW-0548">Nucleotidyltransferase</keyword>
<dbReference type="RefSeq" id="WP_047262690.1">
    <property type="nucleotide sequence ID" value="NZ_CP011542.1"/>
</dbReference>
<dbReference type="PANTHER" id="PTHR34388">
    <property type="entry name" value="DNA POLYMERASE III SUBUNIT DELTA"/>
    <property type="match status" value="1"/>
</dbReference>
<dbReference type="GO" id="GO:0006261">
    <property type="term" value="P:DNA-templated DNA replication"/>
    <property type="evidence" value="ECO:0007669"/>
    <property type="project" value="TreeGrafter"/>
</dbReference>
<keyword evidence="10" id="KW-1185">Reference proteome</keyword>
<dbReference type="EC" id="2.7.7.7" evidence="1"/>
<organism evidence="9 10">
    <name type="scientific">Corynebacterium mustelae</name>
    <dbReference type="NCBI Taxonomy" id="571915"/>
    <lineage>
        <taxon>Bacteria</taxon>
        <taxon>Bacillati</taxon>
        <taxon>Actinomycetota</taxon>
        <taxon>Actinomycetes</taxon>
        <taxon>Mycobacteriales</taxon>
        <taxon>Corynebacteriaceae</taxon>
        <taxon>Corynebacterium</taxon>
    </lineage>
</organism>
<dbReference type="Pfam" id="PF21694">
    <property type="entry name" value="DNA_pol3_delta_C"/>
    <property type="match status" value="1"/>
</dbReference>
<dbReference type="InterPro" id="IPR027417">
    <property type="entry name" value="P-loop_NTPase"/>
</dbReference>
<evidence type="ECO:0000256" key="3">
    <source>
        <dbReference type="ARBA" id="ARBA00022695"/>
    </source>
</evidence>
<dbReference type="EMBL" id="CP011542">
    <property type="protein sequence ID" value="AKK06715.1"/>
    <property type="molecule type" value="Genomic_DNA"/>
</dbReference>
<proteinExistence type="inferred from homology"/>
<keyword evidence="4" id="KW-0235">DNA replication</keyword>
<reference evidence="10" key="2">
    <citation type="submission" date="2015-05" db="EMBL/GenBank/DDBJ databases">
        <title>Complete genome sequence of Corynebacterium mustelae DSM 45274, isolated from various tissues of a male ferret with lethal sepsis.</title>
        <authorList>
            <person name="Ruckert C."/>
            <person name="Albersmeier A."/>
            <person name="Winkler A."/>
            <person name="Tauch A."/>
        </authorList>
    </citation>
    <scope>NUCLEOTIDE SEQUENCE [LARGE SCALE GENOMIC DNA]</scope>
    <source>
        <strain evidence="10">DSM 45274</strain>
    </source>
</reference>
<name>A0A0G3H1V5_9CORY</name>
<evidence type="ECO:0000256" key="7">
    <source>
        <dbReference type="ARBA" id="ARBA00049244"/>
    </source>
</evidence>
<feature type="domain" description="DNA polymerase III delta subunit-like C-terminal" evidence="8">
    <location>
        <begin position="197"/>
        <end position="312"/>
    </location>
</feature>
<dbReference type="STRING" id="571915.CMUST_12020"/>
<evidence type="ECO:0000256" key="6">
    <source>
        <dbReference type="ARBA" id="ARBA00034754"/>
    </source>
</evidence>
<dbReference type="InterPro" id="IPR048466">
    <property type="entry name" value="DNA_pol3_delta-like_C"/>
</dbReference>
<dbReference type="OrthoDB" id="8478864at2"/>
<reference evidence="9 10" key="1">
    <citation type="journal article" date="2015" name="Genome Announc.">
        <title>Complete Genome Sequence of the Type Strain Corynebacterium mustelae DSM 45274, Isolated from Various Tissues of a Male Ferret with Lethal Sepsis.</title>
        <authorList>
            <person name="Ruckert C."/>
            <person name="Eimer J."/>
            <person name="Winkler A."/>
            <person name="Tauch A."/>
        </authorList>
    </citation>
    <scope>NUCLEOTIDE SEQUENCE [LARGE SCALE GENOMIC DNA]</scope>
    <source>
        <strain evidence="9 10">DSM 45274</strain>
    </source>
</reference>
<evidence type="ECO:0000256" key="4">
    <source>
        <dbReference type="ARBA" id="ARBA00022705"/>
    </source>
</evidence>
<comment type="catalytic activity">
    <reaction evidence="7">
        <text>DNA(n) + a 2'-deoxyribonucleoside 5'-triphosphate = DNA(n+1) + diphosphate</text>
        <dbReference type="Rhea" id="RHEA:22508"/>
        <dbReference type="Rhea" id="RHEA-COMP:17339"/>
        <dbReference type="Rhea" id="RHEA-COMP:17340"/>
        <dbReference type="ChEBI" id="CHEBI:33019"/>
        <dbReference type="ChEBI" id="CHEBI:61560"/>
        <dbReference type="ChEBI" id="CHEBI:173112"/>
        <dbReference type="EC" id="2.7.7.7"/>
    </reaction>
</comment>
<sequence length="317" mass="33845">MPNPQVHLIVGDEEFLAERARLEVVASLREQSPEGENLVVTTVRAGDVTEAEIIDMCSPSLFGEDRIIVLNKMEEAGKEPAELVLKFAVDPGPGIYLIIVHSGGGRTKSMVPKLKKIAEVHEVPKLKASAKTSWVTAEFRRHGVRPTPDVVHALLEGVGSDLRELASAVSQLVADTQGEITEAKVREYYAGVAEVSGFDIADLACSGNSRRAIASMRRALQLGLEPAALAAALSMKVSAIARLYSLRGRVDKSLAGKLGMHPFVLEKTAQLARRWSGDAVSEAVIVIAELDASVKGQGGDPKFALENAVLKIAKLAG</sequence>
<evidence type="ECO:0000313" key="10">
    <source>
        <dbReference type="Proteomes" id="UP000035199"/>
    </source>
</evidence>
<dbReference type="KEGG" id="cmv:CMUST_12020"/>
<evidence type="ECO:0000256" key="5">
    <source>
        <dbReference type="ARBA" id="ARBA00022932"/>
    </source>
</evidence>
<dbReference type="Gene3D" id="1.10.8.60">
    <property type="match status" value="1"/>
</dbReference>
<evidence type="ECO:0000313" key="9">
    <source>
        <dbReference type="EMBL" id="AKK06715.1"/>
    </source>
</evidence>
<dbReference type="GO" id="GO:0003677">
    <property type="term" value="F:DNA binding"/>
    <property type="evidence" value="ECO:0007669"/>
    <property type="project" value="InterPro"/>
</dbReference>
<dbReference type="NCBIfam" id="TIGR01128">
    <property type="entry name" value="holA"/>
    <property type="match status" value="1"/>
</dbReference>
<keyword evidence="2 9" id="KW-0808">Transferase</keyword>
<evidence type="ECO:0000256" key="2">
    <source>
        <dbReference type="ARBA" id="ARBA00022679"/>
    </source>
</evidence>
<accession>A0A0G3H1V5</accession>
<dbReference type="InterPro" id="IPR008921">
    <property type="entry name" value="DNA_pol3_clamp-load_cplx_C"/>
</dbReference>
<dbReference type="PATRIC" id="fig|571915.4.peg.2566"/>
<dbReference type="InterPro" id="IPR005790">
    <property type="entry name" value="DNA_polIII_delta"/>
</dbReference>
<protein>
    <recommendedName>
        <fullName evidence="1">DNA-directed DNA polymerase</fullName>
        <ecNumber evidence="1">2.7.7.7</ecNumber>
    </recommendedName>
</protein>
<dbReference type="PANTHER" id="PTHR34388:SF1">
    <property type="entry name" value="DNA POLYMERASE III SUBUNIT DELTA"/>
    <property type="match status" value="1"/>
</dbReference>
<gene>
    <name evidence="9" type="ORF">CMUST_12020</name>
</gene>
<dbReference type="Gene3D" id="1.20.272.10">
    <property type="match status" value="1"/>
</dbReference>
<dbReference type="NCBIfam" id="NF004165">
    <property type="entry name" value="PRK05629.1"/>
    <property type="match status" value="1"/>
</dbReference>
<dbReference type="Gene3D" id="3.40.50.300">
    <property type="entry name" value="P-loop containing nucleotide triphosphate hydrolases"/>
    <property type="match status" value="1"/>
</dbReference>
<dbReference type="GO" id="GO:0003887">
    <property type="term" value="F:DNA-directed DNA polymerase activity"/>
    <property type="evidence" value="ECO:0007669"/>
    <property type="project" value="UniProtKB-KW"/>
</dbReference>
<evidence type="ECO:0000256" key="1">
    <source>
        <dbReference type="ARBA" id="ARBA00012417"/>
    </source>
</evidence>
<dbReference type="SUPFAM" id="SSF52540">
    <property type="entry name" value="P-loop containing nucleoside triphosphate hydrolases"/>
    <property type="match status" value="1"/>
</dbReference>